<dbReference type="EMBL" id="JACTAM010000005">
    <property type="protein sequence ID" value="KAI2664792.1"/>
    <property type="molecule type" value="Genomic_DNA"/>
</dbReference>
<reference evidence="2 3" key="1">
    <citation type="submission" date="2022-01" db="EMBL/GenBank/DDBJ databases">
        <title>A high-quality chromosome-level genome assembly of rohu carp, Labeo rohita.</title>
        <authorList>
            <person name="Arick M.A. II"/>
            <person name="Hsu C.-Y."/>
            <person name="Magbanua Z."/>
            <person name="Pechanova O."/>
            <person name="Grover C."/>
            <person name="Miller E."/>
            <person name="Thrash A."/>
            <person name="Ezzel L."/>
            <person name="Alam S."/>
            <person name="Benzie J."/>
            <person name="Hamilton M."/>
            <person name="Karsi A."/>
            <person name="Lawrence M.L."/>
            <person name="Peterson D.G."/>
        </authorList>
    </citation>
    <scope>NUCLEOTIDE SEQUENCE [LARGE SCALE GENOMIC DNA]</scope>
    <source>
        <strain evidence="3">BAU-BD-2019</strain>
        <tissue evidence="2">Blood</tissue>
    </source>
</reference>
<feature type="compositionally biased region" description="Pro residues" evidence="1">
    <location>
        <begin position="146"/>
        <end position="155"/>
    </location>
</feature>
<feature type="compositionally biased region" description="Basic and acidic residues" evidence="1">
    <location>
        <begin position="289"/>
        <end position="308"/>
    </location>
</feature>
<proteinExistence type="predicted"/>
<feature type="compositionally biased region" description="Polar residues" evidence="1">
    <location>
        <begin position="548"/>
        <end position="564"/>
    </location>
</feature>
<evidence type="ECO:0000256" key="1">
    <source>
        <dbReference type="SAM" id="MobiDB-lite"/>
    </source>
</evidence>
<feature type="compositionally biased region" description="Polar residues" evidence="1">
    <location>
        <begin position="467"/>
        <end position="476"/>
    </location>
</feature>
<comment type="caution">
    <text evidence="2">The sequence shown here is derived from an EMBL/GenBank/DDBJ whole genome shotgun (WGS) entry which is preliminary data.</text>
</comment>
<feature type="compositionally biased region" description="Basic and acidic residues" evidence="1">
    <location>
        <begin position="214"/>
        <end position="231"/>
    </location>
</feature>
<dbReference type="Proteomes" id="UP000830375">
    <property type="component" value="Unassembled WGS sequence"/>
</dbReference>
<gene>
    <name evidence="2" type="ORF">H4Q32_003084</name>
</gene>
<feature type="compositionally biased region" description="Basic and acidic residues" evidence="1">
    <location>
        <begin position="477"/>
        <end position="493"/>
    </location>
</feature>
<protein>
    <submittedName>
        <fullName evidence="2">Muscle M-line assembly protein unc-89</fullName>
    </submittedName>
</protein>
<feature type="compositionally biased region" description="Low complexity" evidence="1">
    <location>
        <begin position="156"/>
        <end position="170"/>
    </location>
</feature>
<feature type="compositionally biased region" description="Basic residues" evidence="1">
    <location>
        <begin position="182"/>
        <end position="191"/>
    </location>
</feature>
<evidence type="ECO:0000313" key="3">
    <source>
        <dbReference type="Proteomes" id="UP000830375"/>
    </source>
</evidence>
<feature type="region of interest" description="Disordered" evidence="1">
    <location>
        <begin position="65"/>
        <end position="627"/>
    </location>
</feature>
<sequence>MLTKQSNNMGAVKIHPVSSCFDVNAPPPVTSRLQLFGSSECNFTDSSFFLDGTASMPFSDNYSSMNHEGRFGPPSRSQRGFRGPPGKAPPSWRDNNNSGPQPYPKRPSLMGERRERPHGHWMQNQDNFHPYPSSQDSQRGRRRPSPPRSSRPPPVQHRQSPHGPMHGPPSHRAPLFHENHHSHTSPSRHFHGPPSDRRILSPHSSFRGPQRRPSPQEHDRSWCPSPRDRPFGRPNLGGHHWNGPGGYPHPPGGDSRLSGPPQRKPREFHGRSSYPERYKNEAVQAGWSAERDQRAPHGELGRESRRPGMEWAQGGGGSPHGRPPYRSPARRPGPPPPGSSLRPYPPLRPQERPIGRPMKRKSHDFRRPPSSSGMDHGPPKRFRRELSVRPLPIRGFRGRGLSLQDKSRLLKARKFRAESVARFKLPPPRPRISDRVQKPKPQSSPKNGKDSPGVPLRKLSLKKMPSSRESSPNTDSKTAEPERDSETKVESRRSVSAHSSSPIDRRLSRDLVVVSHWEAGHKPSTSPKNNAPWRNKAPKNKSDESESHGNLTLNERFTKLQSPTSSSQEQKERRSSGSPEKTLRKPGSFQRPNFRPTTGVKRGSAPDGVIRKPLMGTLIPRPPFNQKPVFKKSQSIMSKYKNLQTLRHKVPHQRQATSYRRSHMLRQVVHCKASLQLPSPLTFPYLLLYNSLY</sequence>
<evidence type="ECO:0000313" key="2">
    <source>
        <dbReference type="EMBL" id="KAI2664792.1"/>
    </source>
</evidence>
<name>A0ABQ8MPM5_LABRO</name>
<feature type="compositionally biased region" description="Pro residues" evidence="1">
    <location>
        <begin position="321"/>
        <end position="348"/>
    </location>
</feature>
<accession>A0ABQ8MPM5</accession>
<organism evidence="2 3">
    <name type="scientific">Labeo rohita</name>
    <name type="common">Indian major carp</name>
    <name type="synonym">Cyprinus rohita</name>
    <dbReference type="NCBI Taxonomy" id="84645"/>
    <lineage>
        <taxon>Eukaryota</taxon>
        <taxon>Metazoa</taxon>
        <taxon>Chordata</taxon>
        <taxon>Craniata</taxon>
        <taxon>Vertebrata</taxon>
        <taxon>Euteleostomi</taxon>
        <taxon>Actinopterygii</taxon>
        <taxon>Neopterygii</taxon>
        <taxon>Teleostei</taxon>
        <taxon>Ostariophysi</taxon>
        <taxon>Cypriniformes</taxon>
        <taxon>Cyprinidae</taxon>
        <taxon>Labeoninae</taxon>
        <taxon>Labeonini</taxon>
        <taxon>Labeo</taxon>
    </lineage>
</organism>
<feature type="compositionally biased region" description="Basic and acidic residues" evidence="1">
    <location>
        <begin position="264"/>
        <end position="280"/>
    </location>
</feature>
<keyword evidence="3" id="KW-1185">Reference proteome</keyword>